<dbReference type="RefSeq" id="WP_173205716.1">
    <property type="nucleotide sequence ID" value="NZ_CP053697.2"/>
</dbReference>
<dbReference type="InterPro" id="IPR014710">
    <property type="entry name" value="RmlC-like_jellyroll"/>
</dbReference>
<dbReference type="Proteomes" id="UP000501379">
    <property type="component" value="Chromosome"/>
</dbReference>
<dbReference type="AlphaFoldDB" id="A0A6M8FDS8"/>
<dbReference type="Pfam" id="PF00027">
    <property type="entry name" value="cNMP_binding"/>
    <property type="match status" value="1"/>
</dbReference>
<name>A0A6M8FDS8_9GAMM</name>
<dbReference type="KEGG" id="pcam:HNE05_06305"/>
<sequence>MTDDSLYDCLACAPHLLGQLDRHPQLAARWQTLPRREYAAGQPLLMAGQAVERVWFIARGLVRVAHLSAQGVERNAAFHAEGSWVGWGTPPFATTSPVDIFALEPTQVLELGYAELRLWQAELPLVQELLSDAIRAVLARSAQREAELLLLDAEARYRAFLEQRGELAERIPLHHVASYLGITNVALSRIRARMGLVRGRR</sequence>
<gene>
    <name evidence="2" type="ORF">HNE05_06305</name>
</gene>
<dbReference type="SUPFAM" id="SSF51206">
    <property type="entry name" value="cAMP-binding domain-like"/>
    <property type="match status" value="1"/>
</dbReference>
<evidence type="ECO:0000313" key="2">
    <source>
        <dbReference type="EMBL" id="QKE62987.1"/>
    </source>
</evidence>
<protein>
    <submittedName>
        <fullName evidence="2">Crp/Fnr family transcriptional regulator</fullName>
    </submittedName>
</protein>
<evidence type="ECO:0000259" key="1">
    <source>
        <dbReference type="Pfam" id="PF00027"/>
    </source>
</evidence>
<dbReference type="InterPro" id="IPR018490">
    <property type="entry name" value="cNMP-bd_dom_sf"/>
</dbReference>
<proteinExistence type="predicted"/>
<organism evidence="2 3">
    <name type="scientific">Aquipseudomonas campi</name>
    <dbReference type="NCBI Taxonomy" id="2731681"/>
    <lineage>
        <taxon>Bacteria</taxon>
        <taxon>Pseudomonadati</taxon>
        <taxon>Pseudomonadota</taxon>
        <taxon>Gammaproteobacteria</taxon>
        <taxon>Pseudomonadales</taxon>
        <taxon>Pseudomonadaceae</taxon>
        <taxon>Aquipseudomonas</taxon>
    </lineage>
</organism>
<dbReference type="EMBL" id="CP053697">
    <property type="protein sequence ID" value="QKE62987.1"/>
    <property type="molecule type" value="Genomic_DNA"/>
</dbReference>
<accession>A0A6M8FDS8</accession>
<keyword evidence="3" id="KW-1185">Reference proteome</keyword>
<feature type="domain" description="Cyclic nucleotide-binding" evidence="1">
    <location>
        <begin position="35"/>
        <end position="116"/>
    </location>
</feature>
<reference evidence="2" key="1">
    <citation type="submission" date="2020-07" db="EMBL/GenBank/DDBJ databases">
        <title>Nitrate ammonifying Pseudomonas campi sp. nov. isolated from German agricultural grassland.</title>
        <authorList>
            <person name="Timsy T."/>
            <person name="Ulrich A."/>
            <person name="Spanner T."/>
            <person name="Foesel B."/>
            <person name="Kolb S."/>
            <person name="Horn M.A."/>
            <person name="Behrendt U."/>
        </authorList>
    </citation>
    <scope>NUCLEOTIDE SEQUENCE</scope>
    <source>
        <strain evidence="2">S1-A32-2</strain>
    </source>
</reference>
<evidence type="ECO:0000313" key="3">
    <source>
        <dbReference type="Proteomes" id="UP000501379"/>
    </source>
</evidence>
<dbReference type="CDD" id="cd00038">
    <property type="entry name" value="CAP_ED"/>
    <property type="match status" value="1"/>
</dbReference>
<dbReference type="Gene3D" id="2.60.120.10">
    <property type="entry name" value="Jelly Rolls"/>
    <property type="match status" value="1"/>
</dbReference>
<dbReference type="InterPro" id="IPR000595">
    <property type="entry name" value="cNMP-bd_dom"/>
</dbReference>